<organism>
    <name type="scientific">Ixodes scapularis</name>
    <name type="common">Black-legged tick</name>
    <name type="synonym">Deer tick</name>
    <dbReference type="NCBI Taxonomy" id="6945"/>
    <lineage>
        <taxon>Eukaryota</taxon>
        <taxon>Metazoa</taxon>
        <taxon>Ecdysozoa</taxon>
        <taxon>Arthropoda</taxon>
        <taxon>Chelicerata</taxon>
        <taxon>Arachnida</taxon>
        <taxon>Acari</taxon>
        <taxon>Parasitiformes</taxon>
        <taxon>Ixodida</taxon>
        <taxon>Ixodoidea</taxon>
        <taxon>Ixodidae</taxon>
        <taxon>Ixodinae</taxon>
        <taxon>Ixodes</taxon>
    </lineage>
</organism>
<proteinExistence type="predicted"/>
<dbReference type="EMBL" id="ABJB010409878">
    <property type="status" value="NOT_ANNOTATED_CDS"/>
    <property type="molecule type" value="Genomic_DNA"/>
</dbReference>
<keyword evidence="3" id="KW-1185">Reference proteome</keyword>
<dbReference type="EMBL" id="ABJB011068965">
    <property type="status" value="NOT_ANNOTATED_CDS"/>
    <property type="molecule type" value="Genomic_DNA"/>
</dbReference>
<dbReference type="InParanoid" id="B7PNM2"/>
<reference evidence="2" key="2">
    <citation type="submission" date="2020-05" db="UniProtKB">
        <authorList>
            <consortium name="EnsemblMetazoa"/>
        </authorList>
    </citation>
    <scope>IDENTIFICATION</scope>
    <source>
        <strain evidence="2">wikel</strain>
    </source>
</reference>
<sequence length="117" mass="13242">MYALVRFLEDHDPHMRHVILVSDIEGFRPVDINDFDNKTIYNAFWRDCVVDGNTGYYPAQILALGTTVSHWGKSKRVDVEAVLQNLNSALTEKIQDSMKAERRLMSCNADQNASAAP</sequence>
<dbReference type="AlphaFoldDB" id="B7PNM2"/>
<evidence type="ECO:0000313" key="1">
    <source>
        <dbReference type="EMBL" id="EEC08194.1"/>
    </source>
</evidence>
<dbReference type="VEuPathDB" id="VectorBase:ISCI006631"/>
<dbReference type="HOGENOM" id="CLU_2087458_0_0_1"/>
<evidence type="ECO:0000313" key="3">
    <source>
        <dbReference type="Proteomes" id="UP000001555"/>
    </source>
</evidence>
<dbReference type="EnsemblMetazoa" id="ISCW006631-RA">
    <property type="protein sequence ID" value="ISCW006631-PA"/>
    <property type="gene ID" value="ISCW006631"/>
</dbReference>
<protein>
    <submittedName>
        <fullName evidence="1 2">Uncharacterized protein</fullName>
    </submittedName>
</protein>
<evidence type="ECO:0000313" key="2">
    <source>
        <dbReference type="EnsemblMetazoa" id="ISCW006631-PA"/>
    </source>
</evidence>
<accession>B7PNM2</accession>
<dbReference type="EMBL" id="DS753681">
    <property type="protein sequence ID" value="EEC08194.1"/>
    <property type="molecule type" value="Genomic_DNA"/>
</dbReference>
<gene>
    <name evidence="1" type="ORF">IscW_ISCW006631</name>
</gene>
<name>B7PNM2_IXOSC</name>
<dbReference type="PaxDb" id="6945-B7PNM2"/>
<reference evidence="1 3" key="1">
    <citation type="submission" date="2008-03" db="EMBL/GenBank/DDBJ databases">
        <title>Annotation of Ixodes scapularis.</title>
        <authorList>
            <consortium name="Ixodes scapularis Genome Project Consortium"/>
            <person name="Caler E."/>
            <person name="Hannick L.I."/>
            <person name="Bidwell S."/>
            <person name="Joardar V."/>
            <person name="Thiagarajan M."/>
            <person name="Amedeo P."/>
            <person name="Galinsky K.J."/>
            <person name="Schobel S."/>
            <person name="Inman J."/>
            <person name="Hostetler J."/>
            <person name="Miller J."/>
            <person name="Hammond M."/>
            <person name="Megy K."/>
            <person name="Lawson D."/>
            <person name="Kodira C."/>
            <person name="Sutton G."/>
            <person name="Meyer J."/>
            <person name="Hill C.A."/>
            <person name="Birren B."/>
            <person name="Nene V."/>
            <person name="Collins F."/>
            <person name="Alarcon-Chaidez F."/>
            <person name="Wikel S."/>
            <person name="Strausberg R."/>
        </authorList>
    </citation>
    <scope>NUCLEOTIDE SEQUENCE [LARGE SCALE GENOMIC DNA]</scope>
    <source>
        <strain evidence="3">Wikel</strain>
        <strain evidence="1">Wikel colony</strain>
    </source>
</reference>
<dbReference type="EMBL" id="ABJB010359055">
    <property type="status" value="NOT_ANNOTATED_CDS"/>
    <property type="molecule type" value="Genomic_DNA"/>
</dbReference>
<dbReference type="VEuPathDB" id="VectorBase:ISCW006631"/>
<dbReference type="Proteomes" id="UP000001555">
    <property type="component" value="Unassembled WGS sequence"/>
</dbReference>
<dbReference type="EMBL" id="ABJB010399791">
    <property type="status" value="NOT_ANNOTATED_CDS"/>
    <property type="molecule type" value="Genomic_DNA"/>
</dbReference>